<dbReference type="EMBL" id="JAOPJF010000059">
    <property type="protein sequence ID" value="KAK1141785.1"/>
    <property type="molecule type" value="Genomic_DNA"/>
</dbReference>
<dbReference type="Proteomes" id="UP001177260">
    <property type="component" value="Unassembled WGS sequence"/>
</dbReference>
<evidence type="ECO:0000313" key="2">
    <source>
        <dbReference type="Proteomes" id="UP001177260"/>
    </source>
</evidence>
<keyword evidence="2" id="KW-1185">Reference proteome</keyword>
<proteinExistence type="predicted"/>
<protein>
    <submittedName>
        <fullName evidence="1">Uncharacterized protein</fullName>
    </submittedName>
</protein>
<gene>
    <name evidence="1" type="ORF">N8T08_008450</name>
</gene>
<comment type="caution">
    <text evidence="1">The sequence shown here is derived from an EMBL/GenBank/DDBJ whole genome shotgun (WGS) entry which is preliminary data.</text>
</comment>
<evidence type="ECO:0000313" key="1">
    <source>
        <dbReference type="EMBL" id="KAK1141785.1"/>
    </source>
</evidence>
<name>A0ACC3AVY1_9EURO</name>
<organism evidence="1 2">
    <name type="scientific">Aspergillus melleus</name>
    <dbReference type="NCBI Taxonomy" id="138277"/>
    <lineage>
        <taxon>Eukaryota</taxon>
        <taxon>Fungi</taxon>
        <taxon>Dikarya</taxon>
        <taxon>Ascomycota</taxon>
        <taxon>Pezizomycotina</taxon>
        <taxon>Eurotiomycetes</taxon>
        <taxon>Eurotiomycetidae</taxon>
        <taxon>Eurotiales</taxon>
        <taxon>Aspergillaceae</taxon>
        <taxon>Aspergillus</taxon>
        <taxon>Aspergillus subgen. Circumdati</taxon>
    </lineage>
</organism>
<accession>A0ACC3AVY1</accession>
<sequence>MATGDDASATWSLRLGGATKIDYDNIFSPSLTDVAHIINSASFTKCSIRMTVLIATLASLLFAPSRVMRSKSKTSSLYQKV</sequence>
<reference evidence="1 2" key="1">
    <citation type="journal article" date="2023" name="ACS Omega">
        <title>Identification of the Neoaspergillic Acid Biosynthesis Gene Cluster by Establishing an In Vitro CRISPR-Ribonucleoprotein Genetic System in Aspergillus melleus.</title>
        <authorList>
            <person name="Yuan B."/>
            <person name="Grau M.F."/>
            <person name="Murata R.M."/>
            <person name="Torok T."/>
            <person name="Venkateswaran K."/>
            <person name="Stajich J.E."/>
            <person name="Wang C.C.C."/>
        </authorList>
    </citation>
    <scope>NUCLEOTIDE SEQUENCE [LARGE SCALE GENOMIC DNA]</scope>
    <source>
        <strain evidence="1 2">IMV 1140</strain>
    </source>
</reference>